<dbReference type="GO" id="GO:0046872">
    <property type="term" value="F:metal ion binding"/>
    <property type="evidence" value="ECO:0007669"/>
    <property type="project" value="UniProtKB-KW"/>
</dbReference>
<dbReference type="PANTHER" id="PTHR33337">
    <property type="entry name" value="GFA DOMAIN-CONTAINING PROTEIN"/>
    <property type="match status" value="1"/>
</dbReference>
<protein>
    <recommendedName>
        <fullName evidence="5">CENP-V/GFA domain-containing protein</fullName>
    </recommendedName>
</protein>
<proteinExistence type="inferred from homology"/>
<evidence type="ECO:0000259" key="5">
    <source>
        <dbReference type="PROSITE" id="PS51891"/>
    </source>
</evidence>
<evidence type="ECO:0000256" key="3">
    <source>
        <dbReference type="ARBA" id="ARBA00022833"/>
    </source>
</evidence>
<dbReference type="Pfam" id="PF04828">
    <property type="entry name" value="GFA"/>
    <property type="match status" value="1"/>
</dbReference>
<dbReference type="AlphaFoldDB" id="A0A3B0S1V0"/>
<feature type="domain" description="CENP-V/GFA" evidence="5">
    <location>
        <begin position="8"/>
        <end position="85"/>
    </location>
</feature>
<dbReference type="EMBL" id="UOEH01000139">
    <property type="protein sequence ID" value="VAV94398.1"/>
    <property type="molecule type" value="Genomic_DNA"/>
</dbReference>
<accession>A0A3B0S1V0</accession>
<dbReference type="GO" id="GO:0016846">
    <property type="term" value="F:carbon-sulfur lyase activity"/>
    <property type="evidence" value="ECO:0007669"/>
    <property type="project" value="InterPro"/>
</dbReference>
<dbReference type="InterPro" id="IPR011057">
    <property type="entry name" value="Mss4-like_sf"/>
</dbReference>
<name>A0A3B0S1V0_9ZZZZ</name>
<evidence type="ECO:0000256" key="4">
    <source>
        <dbReference type="ARBA" id="ARBA00023239"/>
    </source>
</evidence>
<dbReference type="Gene3D" id="3.90.1590.10">
    <property type="entry name" value="glutathione-dependent formaldehyde- activating enzyme (gfa)"/>
    <property type="match status" value="1"/>
</dbReference>
<feature type="non-terminal residue" evidence="6">
    <location>
        <position position="85"/>
    </location>
</feature>
<evidence type="ECO:0000313" key="6">
    <source>
        <dbReference type="EMBL" id="VAV94398.1"/>
    </source>
</evidence>
<keyword evidence="2" id="KW-0479">Metal-binding</keyword>
<organism evidence="6">
    <name type="scientific">hydrothermal vent metagenome</name>
    <dbReference type="NCBI Taxonomy" id="652676"/>
    <lineage>
        <taxon>unclassified sequences</taxon>
        <taxon>metagenomes</taxon>
        <taxon>ecological metagenomes</taxon>
    </lineage>
</organism>
<keyword evidence="3" id="KW-0862">Zinc</keyword>
<dbReference type="SUPFAM" id="SSF51316">
    <property type="entry name" value="Mss4-like"/>
    <property type="match status" value="1"/>
</dbReference>
<comment type="similarity">
    <text evidence="1">Belongs to the Gfa family.</text>
</comment>
<keyword evidence="4" id="KW-0456">Lyase</keyword>
<dbReference type="PANTHER" id="PTHR33337:SF33">
    <property type="entry name" value="CENP-V_GFA DOMAIN-CONTAINING PROTEIN"/>
    <property type="match status" value="1"/>
</dbReference>
<evidence type="ECO:0000256" key="1">
    <source>
        <dbReference type="ARBA" id="ARBA00005495"/>
    </source>
</evidence>
<dbReference type="InterPro" id="IPR006913">
    <property type="entry name" value="CENP-V/GFA"/>
</dbReference>
<gene>
    <name evidence="6" type="ORF">MNBD_ALPHA05-237</name>
</gene>
<reference evidence="6" key="1">
    <citation type="submission" date="2018-06" db="EMBL/GenBank/DDBJ databases">
        <authorList>
            <person name="Zhirakovskaya E."/>
        </authorList>
    </citation>
    <scope>NUCLEOTIDE SEQUENCE</scope>
</reference>
<sequence length="85" mass="9254">MTKISLPLEGGCQCGKLRYRVSQPPLMIYCCHCTNCQKISGSAFAISTIIDEASFAFAAGEARKTEWQSDAGNQRFGYFCGDCGI</sequence>
<dbReference type="PROSITE" id="PS51891">
    <property type="entry name" value="CENP_V_GFA"/>
    <property type="match status" value="1"/>
</dbReference>
<evidence type="ECO:0000256" key="2">
    <source>
        <dbReference type="ARBA" id="ARBA00022723"/>
    </source>
</evidence>